<proteinExistence type="predicted"/>
<keyword evidence="1" id="KW-0378">Hydrolase</keyword>
<gene>
    <name evidence="1" type="ORF">BV25DRAFT_1868969</name>
</gene>
<accession>A0ACB8TAM2</accession>
<sequence length="629" mass="67537">MFPPFPSYVLGLLLVLGSTTTVIVNGTASHSIPSTLFGLMYESGDGGLYGELLQNRAFQQVQPRTATSLLAWHPVNGAALAVIADPKPLSAALPNSLQLTVPVGTSGQAGVGNEGYWGINVNSSWTYTASFFYRFPSTLPSSHVNAHVSLISASGTVFATQSAPLSLTSSWTQLSLSLKPSHSAPSILNNFTVTVDAASGTTINFALFSLFPPTFKNQKNGMRIDIAEALLELNPSFFRFPGGNNLGQTAAQRWQWNATVGPLTARPGRIGDWGYANTDGLGLLEYLTWIESMGMQNIMAVWSGYSLDTLSLPEDELAPYIEQAREQIEFAIGSTTTKGGALRASLGRPQPFKLDYVEVGNEDFFAANTYPYRWKDFVGNLSAAYPDIRFIATSDAWDPLLNPTPQSYDVHVYQTPSWFIDNAFYYDSFERNGTTYFEGEYAAISTNASDIFGVPADGRLLWSTMESASSEAAFMTGLERNSDIVFAASYAPLLATPNLVTFDAGQVVRSTSYYTQKLFSVNRGEVYLPSTLPAVGGAVAWSVTQKNSPKQFIIKIANAGSEPAALSFLLPSAVKSTGTAQVLTGPKNMSNTIDSPNGIAPQTAHISTGSTTNYTAPAYSVSVLIVSAA</sequence>
<reference evidence="1" key="1">
    <citation type="submission" date="2021-03" db="EMBL/GenBank/DDBJ databases">
        <authorList>
            <consortium name="DOE Joint Genome Institute"/>
            <person name="Ahrendt S."/>
            <person name="Looney B.P."/>
            <person name="Miyauchi S."/>
            <person name="Morin E."/>
            <person name="Drula E."/>
            <person name="Courty P.E."/>
            <person name="Chicoki N."/>
            <person name="Fauchery L."/>
            <person name="Kohler A."/>
            <person name="Kuo A."/>
            <person name="Labutti K."/>
            <person name="Pangilinan J."/>
            <person name="Lipzen A."/>
            <person name="Riley R."/>
            <person name="Andreopoulos W."/>
            <person name="He G."/>
            <person name="Johnson J."/>
            <person name="Barry K.W."/>
            <person name="Grigoriev I.V."/>
            <person name="Nagy L."/>
            <person name="Hibbett D."/>
            <person name="Henrissat B."/>
            <person name="Matheny P.B."/>
            <person name="Labbe J."/>
            <person name="Martin F."/>
        </authorList>
    </citation>
    <scope>NUCLEOTIDE SEQUENCE</scope>
    <source>
        <strain evidence="1">HHB10654</strain>
    </source>
</reference>
<comment type="caution">
    <text evidence="1">The sequence shown here is derived from an EMBL/GenBank/DDBJ whole genome shotgun (WGS) entry which is preliminary data.</text>
</comment>
<evidence type="ECO:0000313" key="1">
    <source>
        <dbReference type="EMBL" id="KAI0065236.1"/>
    </source>
</evidence>
<dbReference type="Proteomes" id="UP000814140">
    <property type="component" value="Unassembled WGS sequence"/>
</dbReference>
<protein>
    <submittedName>
        <fullName evidence="1">Glycoside hydrolase</fullName>
    </submittedName>
</protein>
<keyword evidence="2" id="KW-1185">Reference proteome</keyword>
<reference evidence="1" key="2">
    <citation type="journal article" date="2022" name="New Phytol.">
        <title>Evolutionary transition to the ectomycorrhizal habit in the genomes of a hyperdiverse lineage of mushroom-forming fungi.</title>
        <authorList>
            <person name="Looney B."/>
            <person name="Miyauchi S."/>
            <person name="Morin E."/>
            <person name="Drula E."/>
            <person name="Courty P.E."/>
            <person name="Kohler A."/>
            <person name="Kuo A."/>
            <person name="LaButti K."/>
            <person name="Pangilinan J."/>
            <person name="Lipzen A."/>
            <person name="Riley R."/>
            <person name="Andreopoulos W."/>
            <person name="He G."/>
            <person name="Johnson J."/>
            <person name="Nolan M."/>
            <person name="Tritt A."/>
            <person name="Barry K.W."/>
            <person name="Grigoriev I.V."/>
            <person name="Nagy L.G."/>
            <person name="Hibbett D."/>
            <person name="Henrissat B."/>
            <person name="Matheny P.B."/>
            <person name="Labbe J."/>
            <person name="Martin F.M."/>
        </authorList>
    </citation>
    <scope>NUCLEOTIDE SEQUENCE</scope>
    <source>
        <strain evidence="1">HHB10654</strain>
    </source>
</reference>
<name>A0ACB8TAM2_9AGAM</name>
<organism evidence="1 2">
    <name type="scientific">Artomyces pyxidatus</name>
    <dbReference type="NCBI Taxonomy" id="48021"/>
    <lineage>
        <taxon>Eukaryota</taxon>
        <taxon>Fungi</taxon>
        <taxon>Dikarya</taxon>
        <taxon>Basidiomycota</taxon>
        <taxon>Agaricomycotina</taxon>
        <taxon>Agaricomycetes</taxon>
        <taxon>Russulales</taxon>
        <taxon>Auriscalpiaceae</taxon>
        <taxon>Artomyces</taxon>
    </lineage>
</organism>
<evidence type="ECO:0000313" key="2">
    <source>
        <dbReference type="Proteomes" id="UP000814140"/>
    </source>
</evidence>
<dbReference type="EMBL" id="MU277196">
    <property type="protein sequence ID" value="KAI0065236.1"/>
    <property type="molecule type" value="Genomic_DNA"/>
</dbReference>